<evidence type="ECO:0008006" key="16">
    <source>
        <dbReference type="Google" id="ProtNLM"/>
    </source>
</evidence>
<organism evidence="14 15">
    <name type="scientific">Chilo suppressalis</name>
    <name type="common">Asiatic rice borer moth</name>
    <dbReference type="NCBI Taxonomy" id="168631"/>
    <lineage>
        <taxon>Eukaryota</taxon>
        <taxon>Metazoa</taxon>
        <taxon>Ecdysozoa</taxon>
        <taxon>Arthropoda</taxon>
        <taxon>Hexapoda</taxon>
        <taxon>Insecta</taxon>
        <taxon>Pterygota</taxon>
        <taxon>Neoptera</taxon>
        <taxon>Endopterygota</taxon>
        <taxon>Lepidoptera</taxon>
        <taxon>Glossata</taxon>
        <taxon>Ditrysia</taxon>
        <taxon>Pyraloidea</taxon>
        <taxon>Crambidae</taxon>
        <taxon>Crambinae</taxon>
        <taxon>Chilo</taxon>
    </lineage>
</organism>
<keyword evidence="15" id="KW-1185">Reference proteome</keyword>
<feature type="repeat" description="WD" evidence="12">
    <location>
        <begin position="257"/>
        <end position="300"/>
    </location>
</feature>
<dbReference type="Gene3D" id="2.130.10.10">
    <property type="entry name" value="YVTN repeat-like/Quinoprotein amine dehydrogenase"/>
    <property type="match status" value="2"/>
</dbReference>
<name>A0ABN8ASN9_CHISP</name>
<dbReference type="SMART" id="SM00320">
    <property type="entry name" value="WD40"/>
    <property type="match status" value="5"/>
</dbReference>
<evidence type="ECO:0000256" key="3">
    <source>
        <dbReference type="ARBA" id="ARBA00022490"/>
    </source>
</evidence>
<dbReference type="InterPro" id="IPR001680">
    <property type="entry name" value="WD40_rpt"/>
</dbReference>
<dbReference type="PANTHER" id="PTHR12442:SF7">
    <property type="entry name" value="DYNEIN AXONEMAL INTERMEDIATE CHAIN 2"/>
    <property type="match status" value="1"/>
</dbReference>
<reference evidence="14" key="1">
    <citation type="submission" date="2021-12" db="EMBL/GenBank/DDBJ databases">
        <authorList>
            <person name="King R."/>
        </authorList>
    </citation>
    <scope>NUCLEOTIDE SEQUENCE</scope>
</reference>
<dbReference type="PROSITE" id="PS50294">
    <property type="entry name" value="WD_REPEATS_REGION"/>
    <property type="match status" value="1"/>
</dbReference>
<evidence type="ECO:0000256" key="6">
    <source>
        <dbReference type="ARBA" id="ARBA00022737"/>
    </source>
</evidence>
<dbReference type="SUPFAM" id="SSF50978">
    <property type="entry name" value="WD40 repeat-like"/>
    <property type="match status" value="1"/>
</dbReference>
<evidence type="ECO:0000256" key="11">
    <source>
        <dbReference type="ARBA" id="ARBA00023273"/>
    </source>
</evidence>
<sequence length="579" mass="66074">MDINYTYNKLRKNYGRQPMFCEAPVQLLDSIDPDVTEQKKYGLRNPVHQLSQASKSMSEHYVNTKRIVLTDGGANHAEGGWPKEVNFWDEELTSRYRRRIERDDNYVDAVLGKFSSFEHFVNQNNAIEMYEMYFGEMKREKPLEKSLVRLTNLYKDPYSRPVSSISWTAEDDTKMVVAYCNRKYPIVGPVNSTFSCYVWDLENPHSPLLEFIPPTALWQLVCSPVTPSVIIGGLNDGRVCVFDIRDSQAPVLISPMYLAHRDPVTSLIYMQSRVNTEFFSGSTDGMIKWWDIRDVNQPTDSLMMTIRVPPGEPASLAYSEGLSVLQFERTIPTKFLCGTDTGFVVNVNRKGKTPSEIMSAIYSAHTGPVKALHRSPCIMKMFITCGDWTINIWSDDVHTSPIITGSPQRYQPNDVAWAPQRYSCFMAVTSNGNFQYWDLLRRYREPIITLPLTTSSLQKLKPNEDGRLIAIGDSQGVLYLLSLSDNLVQPADRDKGLLTALYDRETKREHILETRIKEILLKRKTEEEGGAVVVEDHVDEDALAKTAEDEYRKTVQEEIRRTGYSAASRGGTDSKMRKR</sequence>
<evidence type="ECO:0000256" key="8">
    <source>
        <dbReference type="ARBA" id="ARBA00023069"/>
    </source>
</evidence>
<evidence type="ECO:0000256" key="13">
    <source>
        <dbReference type="SAM" id="MobiDB-lite"/>
    </source>
</evidence>
<keyword evidence="4 12" id="KW-0853">WD repeat</keyword>
<dbReference type="PROSITE" id="PS50082">
    <property type="entry name" value="WD_REPEATS_2"/>
    <property type="match status" value="1"/>
</dbReference>
<evidence type="ECO:0000313" key="14">
    <source>
        <dbReference type="EMBL" id="CAH0397868.1"/>
    </source>
</evidence>
<dbReference type="PANTHER" id="PTHR12442">
    <property type="entry name" value="DYNEIN INTERMEDIATE CHAIN"/>
    <property type="match status" value="1"/>
</dbReference>
<dbReference type="Proteomes" id="UP001153292">
    <property type="component" value="Chromosome 10"/>
</dbReference>
<comment type="subcellular location">
    <subcellularLocation>
        <location evidence="1">Cytoplasm</location>
        <location evidence="1">Cytoskeleton</location>
        <location evidence="1">Cilium axoneme</location>
    </subcellularLocation>
</comment>
<dbReference type="Pfam" id="PF00400">
    <property type="entry name" value="WD40"/>
    <property type="match status" value="2"/>
</dbReference>
<keyword evidence="5" id="KW-0493">Microtubule</keyword>
<evidence type="ECO:0000313" key="15">
    <source>
        <dbReference type="Proteomes" id="UP001153292"/>
    </source>
</evidence>
<keyword evidence="11" id="KW-0966">Cell projection</keyword>
<dbReference type="InterPro" id="IPR036322">
    <property type="entry name" value="WD40_repeat_dom_sf"/>
</dbReference>
<evidence type="ECO:0000256" key="9">
    <source>
        <dbReference type="ARBA" id="ARBA00023175"/>
    </source>
</evidence>
<dbReference type="InterPro" id="IPR015943">
    <property type="entry name" value="WD40/YVTN_repeat-like_dom_sf"/>
</dbReference>
<evidence type="ECO:0000256" key="1">
    <source>
        <dbReference type="ARBA" id="ARBA00004430"/>
    </source>
</evidence>
<keyword evidence="9" id="KW-0505">Motor protein</keyword>
<evidence type="ECO:0000256" key="10">
    <source>
        <dbReference type="ARBA" id="ARBA00023212"/>
    </source>
</evidence>
<feature type="region of interest" description="Disordered" evidence="13">
    <location>
        <begin position="554"/>
        <end position="579"/>
    </location>
</feature>
<keyword evidence="7" id="KW-0243">Dynein</keyword>
<evidence type="ECO:0000256" key="5">
    <source>
        <dbReference type="ARBA" id="ARBA00022701"/>
    </source>
</evidence>
<evidence type="ECO:0000256" key="7">
    <source>
        <dbReference type="ARBA" id="ARBA00023017"/>
    </source>
</evidence>
<keyword evidence="10" id="KW-0206">Cytoskeleton</keyword>
<dbReference type="InterPro" id="IPR050687">
    <property type="entry name" value="Dynein_IC"/>
</dbReference>
<keyword evidence="3" id="KW-0963">Cytoplasm</keyword>
<protein>
    <recommendedName>
        <fullName evidence="16">Dynein intermediate chain 3, ciliary</fullName>
    </recommendedName>
</protein>
<comment type="similarity">
    <text evidence="2">Belongs to the dynein intermediate chain family.</text>
</comment>
<evidence type="ECO:0000256" key="12">
    <source>
        <dbReference type="PROSITE-ProRule" id="PRU00221"/>
    </source>
</evidence>
<keyword evidence="8" id="KW-0969">Cilium</keyword>
<proteinExistence type="inferred from homology"/>
<gene>
    <name evidence="14" type="ORF">CHILSU_LOCUS963</name>
</gene>
<dbReference type="EMBL" id="OU963903">
    <property type="protein sequence ID" value="CAH0397868.1"/>
    <property type="molecule type" value="Genomic_DNA"/>
</dbReference>
<evidence type="ECO:0000256" key="2">
    <source>
        <dbReference type="ARBA" id="ARBA00011059"/>
    </source>
</evidence>
<evidence type="ECO:0000256" key="4">
    <source>
        <dbReference type="ARBA" id="ARBA00022574"/>
    </source>
</evidence>
<keyword evidence="6" id="KW-0677">Repeat</keyword>
<accession>A0ABN8ASN9</accession>